<protein>
    <submittedName>
        <fullName evidence="2">Uncharacterized protein</fullName>
    </submittedName>
</protein>
<keyword evidence="1" id="KW-0812">Transmembrane</keyword>
<dbReference type="OrthoDB" id="1448671at2"/>
<accession>A0A512RDM2</accession>
<gene>
    <name evidence="2" type="ORF">CCY01nite_00660</name>
</gene>
<name>A0A512RDM2_9BACT</name>
<dbReference type="RefSeq" id="WP_146857315.1">
    <property type="nucleotide sequence ID" value="NZ_BKAU01000001.1"/>
</dbReference>
<evidence type="ECO:0000313" key="2">
    <source>
        <dbReference type="EMBL" id="GEP93806.1"/>
    </source>
</evidence>
<keyword evidence="3" id="KW-1185">Reference proteome</keyword>
<dbReference type="Proteomes" id="UP000321436">
    <property type="component" value="Unassembled WGS sequence"/>
</dbReference>
<dbReference type="EMBL" id="BKAU01000001">
    <property type="protein sequence ID" value="GEP93806.1"/>
    <property type="molecule type" value="Genomic_DNA"/>
</dbReference>
<keyword evidence="1" id="KW-1133">Transmembrane helix</keyword>
<evidence type="ECO:0000256" key="1">
    <source>
        <dbReference type="SAM" id="Phobius"/>
    </source>
</evidence>
<feature type="transmembrane region" description="Helical" evidence="1">
    <location>
        <begin position="46"/>
        <end position="66"/>
    </location>
</feature>
<evidence type="ECO:0000313" key="3">
    <source>
        <dbReference type="Proteomes" id="UP000321436"/>
    </source>
</evidence>
<organism evidence="2 3">
    <name type="scientific">Chitinophaga cymbidii</name>
    <dbReference type="NCBI Taxonomy" id="1096750"/>
    <lineage>
        <taxon>Bacteria</taxon>
        <taxon>Pseudomonadati</taxon>
        <taxon>Bacteroidota</taxon>
        <taxon>Chitinophagia</taxon>
        <taxon>Chitinophagales</taxon>
        <taxon>Chitinophagaceae</taxon>
        <taxon>Chitinophaga</taxon>
    </lineage>
</organism>
<comment type="caution">
    <text evidence="2">The sequence shown here is derived from an EMBL/GenBank/DDBJ whole genome shotgun (WGS) entry which is preliminary data.</text>
</comment>
<feature type="transmembrane region" description="Helical" evidence="1">
    <location>
        <begin position="129"/>
        <end position="151"/>
    </location>
</feature>
<proteinExistence type="predicted"/>
<keyword evidence="1" id="KW-0472">Membrane</keyword>
<feature type="transmembrane region" description="Helical" evidence="1">
    <location>
        <begin position="21"/>
        <end position="40"/>
    </location>
</feature>
<sequence length="174" mass="19124">MRVEHRRLFRLNIIFKALAGYQVLGGMLGFGMLAWSYAGANRFDPLLLLIVAVLYGFSVCCGVLILKKPVAGLHYSFIHQLLQTVHIGWHGYVFKYISGLALSLSWSPFSGSAFSLQAELSRFNISVSGAGGGAFIGINLLAIFLSGYLLYVRESYSEALLAKEITHITDISEN</sequence>
<feature type="transmembrane region" description="Helical" evidence="1">
    <location>
        <begin position="87"/>
        <end position="109"/>
    </location>
</feature>
<reference evidence="2 3" key="1">
    <citation type="submission" date="2019-07" db="EMBL/GenBank/DDBJ databases">
        <title>Whole genome shotgun sequence of Chitinophaga cymbidii NBRC 109752.</title>
        <authorList>
            <person name="Hosoyama A."/>
            <person name="Uohara A."/>
            <person name="Ohji S."/>
            <person name="Ichikawa N."/>
        </authorList>
    </citation>
    <scope>NUCLEOTIDE SEQUENCE [LARGE SCALE GENOMIC DNA]</scope>
    <source>
        <strain evidence="2 3">NBRC 109752</strain>
    </source>
</reference>
<dbReference type="AlphaFoldDB" id="A0A512RDM2"/>